<evidence type="ECO:0000256" key="13">
    <source>
        <dbReference type="SAM" id="Phobius"/>
    </source>
</evidence>
<dbReference type="InterPro" id="IPR035976">
    <property type="entry name" value="Sushi/SCR/CCP_sf"/>
</dbReference>
<feature type="domain" description="VWFA" evidence="15">
    <location>
        <begin position="1607"/>
        <end position="1780"/>
    </location>
</feature>
<evidence type="ECO:0000256" key="3">
    <source>
        <dbReference type="ARBA" id="ARBA00022536"/>
    </source>
</evidence>
<feature type="domain" description="Sushi" evidence="16">
    <location>
        <begin position="692"/>
        <end position="750"/>
    </location>
</feature>
<feature type="domain" description="Sushi" evidence="16">
    <location>
        <begin position="280"/>
        <end position="337"/>
    </location>
</feature>
<name>A0A6P4Z6N4_BRABE</name>
<feature type="disulfide bond" evidence="12">
    <location>
        <begin position="1811"/>
        <end position="1838"/>
    </location>
</feature>
<dbReference type="RefSeq" id="XP_019626707.1">
    <property type="nucleotide sequence ID" value="XM_019771148.1"/>
</dbReference>
<keyword evidence="13" id="KW-0472">Membrane</keyword>
<dbReference type="PROSITE" id="PS50923">
    <property type="entry name" value="SUSHI"/>
    <property type="match status" value="17"/>
</dbReference>
<reference evidence="18" key="1">
    <citation type="submission" date="2025-08" db="UniProtKB">
        <authorList>
            <consortium name="RefSeq"/>
        </authorList>
    </citation>
    <scope>IDENTIFICATION</scope>
    <source>
        <tissue evidence="18">Gonad</tissue>
    </source>
</reference>
<keyword evidence="8" id="KW-0130">Cell adhesion</keyword>
<evidence type="ECO:0000313" key="18">
    <source>
        <dbReference type="RefSeq" id="XP_019626707.1"/>
    </source>
</evidence>
<keyword evidence="13" id="KW-0812">Transmembrane</keyword>
<dbReference type="InterPro" id="IPR000436">
    <property type="entry name" value="Sushi_SCR_CCP_dom"/>
</dbReference>
<feature type="domain" description="Sushi" evidence="16">
    <location>
        <begin position="1784"/>
        <end position="1840"/>
    </location>
</feature>
<feature type="domain" description="Sushi" evidence="16">
    <location>
        <begin position="338"/>
        <end position="396"/>
    </location>
</feature>
<feature type="domain" description="Sushi" evidence="16">
    <location>
        <begin position="640"/>
        <end position="688"/>
    </location>
</feature>
<feature type="disulfide bond" evidence="12">
    <location>
        <begin position="659"/>
        <end position="686"/>
    </location>
</feature>
<evidence type="ECO:0000256" key="12">
    <source>
        <dbReference type="PROSITE-ProRule" id="PRU00302"/>
    </source>
</evidence>
<feature type="disulfide bond" evidence="12">
    <location>
        <begin position="721"/>
        <end position="748"/>
    </location>
</feature>
<evidence type="ECO:0000259" key="15">
    <source>
        <dbReference type="PROSITE" id="PS50234"/>
    </source>
</evidence>
<feature type="disulfide bond" evidence="12">
    <location>
        <begin position="839"/>
        <end position="866"/>
    </location>
</feature>
<feature type="domain" description="VWFA" evidence="15">
    <location>
        <begin position="1022"/>
        <end position="1190"/>
    </location>
</feature>
<dbReference type="PROSITE" id="PS00022">
    <property type="entry name" value="EGF_1"/>
    <property type="match status" value="1"/>
</dbReference>
<dbReference type="CDD" id="cd01472">
    <property type="entry name" value="vWA_collagen"/>
    <property type="match status" value="2"/>
</dbReference>
<dbReference type="GO" id="GO:0005576">
    <property type="term" value="C:extracellular region"/>
    <property type="evidence" value="ECO:0007669"/>
    <property type="project" value="UniProtKB-SubCell"/>
</dbReference>
<feature type="disulfide bond" evidence="12">
    <location>
        <begin position="75"/>
        <end position="102"/>
    </location>
</feature>
<evidence type="ECO:0000256" key="7">
    <source>
        <dbReference type="ARBA" id="ARBA00022837"/>
    </source>
</evidence>
<evidence type="ECO:0000256" key="9">
    <source>
        <dbReference type="ARBA" id="ARBA00023157"/>
    </source>
</evidence>
<dbReference type="Gene3D" id="3.40.50.410">
    <property type="entry name" value="von Willebrand factor, type A domain"/>
    <property type="match status" value="4"/>
</dbReference>
<dbReference type="SMART" id="SM00327">
    <property type="entry name" value="VWA"/>
    <property type="match status" value="4"/>
</dbReference>
<dbReference type="InterPro" id="IPR000742">
    <property type="entry name" value="EGF"/>
</dbReference>
<accession>A0A6P4Z6N4</accession>
<dbReference type="PRINTS" id="PR00453">
    <property type="entry name" value="VWFADOMAIN"/>
</dbReference>
<dbReference type="SMART" id="SM00179">
    <property type="entry name" value="EGF_CA"/>
    <property type="match status" value="1"/>
</dbReference>
<feature type="domain" description="Sushi" evidence="16">
    <location>
        <begin position="893"/>
        <end position="951"/>
    </location>
</feature>
<gene>
    <name evidence="18" type="primary">LOC109471793</name>
</gene>
<keyword evidence="2" id="KW-0964">Secreted</keyword>
<evidence type="ECO:0000256" key="2">
    <source>
        <dbReference type="ARBA" id="ARBA00022525"/>
    </source>
</evidence>
<feature type="disulfide bond" evidence="12">
    <location>
        <begin position="610"/>
        <end position="637"/>
    </location>
</feature>
<keyword evidence="10" id="KW-0325">Glycoprotein</keyword>
<feature type="disulfide bond" evidence="12">
    <location>
        <begin position="134"/>
        <end position="161"/>
    </location>
</feature>
<keyword evidence="4 12" id="KW-0768">Sushi</keyword>
<dbReference type="FunFam" id="3.40.50.410:FF:000157">
    <property type="entry name" value="Uncharacterized protein"/>
    <property type="match status" value="1"/>
</dbReference>
<feature type="disulfide bond" evidence="12">
    <location>
        <begin position="922"/>
        <end position="949"/>
    </location>
</feature>
<dbReference type="Gene3D" id="2.10.25.10">
    <property type="entry name" value="Laminin"/>
    <property type="match status" value="1"/>
</dbReference>
<feature type="disulfide bond" evidence="12">
    <location>
        <begin position="308"/>
        <end position="335"/>
    </location>
</feature>
<evidence type="ECO:0000256" key="4">
    <source>
        <dbReference type="ARBA" id="ARBA00022659"/>
    </source>
</evidence>
<feature type="disulfide bond" evidence="11">
    <location>
        <begin position="1283"/>
        <end position="1292"/>
    </location>
</feature>
<dbReference type="FunFam" id="2.10.25.10:FF:000095">
    <property type="entry name" value="Notch, isoform B"/>
    <property type="match status" value="1"/>
</dbReference>
<evidence type="ECO:0000259" key="14">
    <source>
        <dbReference type="PROSITE" id="PS50026"/>
    </source>
</evidence>
<evidence type="ECO:0000259" key="16">
    <source>
        <dbReference type="PROSITE" id="PS50923"/>
    </source>
</evidence>
<dbReference type="SUPFAM" id="SSF53300">
    <property type="entry name" value="vWA-like"/>
    <property type="match status" value="4"/>
</dbReference>
<keyword evidence="13" id="KW-1133">Transmembrane helix</keyword>
<dbReference type="OrthoDB" id="406096at2759"/>
<feature type="disulfide bond" evidence="12">
    <location>
        <begin position="16"/>
        <end position="43"/>
    </location>
</feature>
<feature type="domain" description="Sushi" evidence="16">
    <location>
        <begin position="105"/>
        <end position="163"/>
    </location>
</feature>
<dbReference type="SUPFAM" id="SSF57535">
    <property type="entry name" value="Complement control module/SCR domain"/>
    <property type="match status" value="16"/>
</dbReference>
<feature type="domain" description="Sushi" evidence="16">
    <location>
        <begin position="582"/>
        <end position="639"/>
    </location>
</feature>
<dbReference type="InterPro" id="IPR051277">
    <property type="entry name" value="SEZ6_CSMD_C4BPB_Regulators"/>
</dbReference>
<evidence type="ECO:0000256" key="10">
    <source>
        <dbReference type="ARBA" id="ARBA00023180"/>
    </source>
</evidence>
<dbReference type="PROSITE" id="PS50234">
    <property type="entry name" value="VWFA"/>
    <property type="match status" value="4"/>
</dbReference>
<comment type="subcellular location">
    <subcellularLocation>
        <location evidence="1">Secreted</location>
    </subcellularLocation>
</comment>
<feature type="disulfide bond" evidence="12">
    <location>
        <begin position="250"/>
        <end position="277"/>
    </location>
</feature>
<dbReference type="GO" id="GO:0005509">
    <property type="term" value="F:calcium ion binding"/>
    <property type="evidence" value="ECO:0007669"/>
    <property type="project" value="InterPro"/>
</dbReference>
<sequence length="1926" mass="201951">MSAGAVSYPNGATFTCNSGYTLNGVATPTCQADGTWSNPVPTCQPVQCPARTAPTNGAVNPTGAVSYPNGVTFTCNTGYTLTGAATPTCQAAGTWSHPVPSCTPRPCPTLTAPTNGALSPLGPHAFPTVVTFTCNSGYVRNGAADTTCRADGTWSNPVPTCTVGQCPSLTAPANGAISTTATSFNTVVTFTCNTGYTLNGATSTTCQDGTWSNPVHTCTPVQCSARTAPANGAVTPTGAVSYPNGATFTCNTGYRLNGVATPTCQADTTWSNPVPTCEPIQCPTLTAPANGALSTTDTAIRTVVTTTCNAGYQLSGAASTTCQAGGTWSNPVPTCTPVQCAGRNAPANGAVSPTGPVSYPNGVTFTCNTGYTLNGQATPTCQADTTWSNPVPTCQVDLVFLVDSSESFRTSGFEDAKTFVQNVVNYFTLGEDDTRVGVVTYSNEDEQVTRVRLNEKYGRVELLTEIRNIPYDRGHTFTGLGLDHVRNNSFLPANGRRSSTPDFLIVLTDDESEDSVSGPAQLVRDMGITVFVVGVGEESDISQATLETIAGDPNRVFRLTDHDFLEQDARAAPIRENICNAIQCPPLTAPANGALSTTDTAIRTVVTTTCNAGYQLSGAASTTCQAGGTWSNPVPTCTPVQCAGRNAPANGANSVTFTCNSGYTLNGQATPTCQADGTWSHPVPTCTRKMTVQCPARTAPANGAVSPTGAVSYPNSATFTCNTGYQLNGAATPTCQADGTWSSPVPTCQVVQCPARTAPANGQVSPTGAVSYPTGVTFTCNSGYAINGVATPTCQADGTWSHPVPTCTPRQCPALTAPAFGVLRPIGARSYQDTVTFECNPGYTLNGATSATCRADGTWSDTVPTCTPVQCPARAAPATAGTWSHPVPTCQAVQCPVLNPPTNGALSPTGTRDYQTVVTFTCDPGYELVGATTTTCQANGRWSNSVPTCRAVQCNVLTAPVNGALSPVGANSYRDVVTFTCNQGYDLIGAASITCQGNRTWSKPEPICRPESCDRLDREGWDIVFLMDSTSSVKFGRVKNLTRDIADRLLTDGSNTRVGVVQFSNNPAAIFELNTYNTKSAVITAINTAQRRSGGTFAGSALTYVKEVSFSTANGGRPDRPDALIVVTDGMTFDDISYASQAVREQGITTFAVGAGDAVDSQALRVMAVDPYKVRIVTNDTQHVETVEAIWRWFCLADVCTRPANPANGIRRGTIYQGERMYFSCDDNFVLDGTTPLTCTGNFSSSTGSWSAAVPTCKPACTPNPCLNGGVCTPTPSGYRCQCPPGLFGRNCDSRATTPMPGLTTRQSGTGSGQSGLNLDRLNGPGWDLVFLLDSSDSVGMPGFLKVRNVTEKIVERLPLRNNETHIGLAQYSDQTKQESLLKNYQNKNATLEKIQGIMPLGGGTLLGEAITNARTVSFSEENGNRPNIPDALVVVTDANFRDDVVSASEAARKQGIHVFAVGVGPNVDRNKLVEIAGREDRVFIVPTTAMAITSGNNMANWLNTAPECSDPGTPSNGFTQGTTFVTGQVDFGCNDGYTLFGPSSISCNRNGPNGTWSDSLPVCRQGDPCSPNPCPSGRTCTPVLVNNATSFRCIEHCPGLNMRGWDLLLLVDGSREAAFSQNKAFARDLVDRLPITDQQATNIGLVQFSDTTRQEFHLNRYSSKQSVLAAIGNMRQTSGGSFVGSAIDYARLISFTADNGNRANVPDGMVVVTDGRTDDAVDFSSTAARHQGITIFAVGIGDMVNRQTLDTITRDPDKVLLVTTQASKTAAMNRLTGWLCRGIFCDDPGAPRNGSRRGNFFQGGYVDFFCDDGFILNGATPTRCQTNANWTEPVPVCGLTGSQAAAGGLPPWAIPLIASLVGLAALALLAFLLLSFCGAGAAGAAAAPPPALLAAAPIEKESQVAIVDFVPDKGTEVQTATAHMY</sequence>
<feature type="domain" description="Sushi" evidence="16">
    <location>
        <begin position="810"/>
        <end position="868"/>
    </location>
</feature>
<keyword evidence="3 11" id="KW-0245">EGF-like domain</keyword>
<dbReference type="PANTHER" id="PTHR45656:SF4">
    <property type="entry name" value="PROTEIN CBR-CLEC-78"/>
    <property type="match status" value="1"/>
</dbReference>
<dbReference type="SMART" id="SM00032">
    <property type="entry name" value="CCP"/>
    <property type="match status" value="17"/>
</dbReference>
<dbReference type="SMART" id="SM00181">
    <property type="entry name" value="EGF"/>
    <property type="match status" value="2"/>
</dbReference>
<dbReference type="CDD" id="cd00033">
    <property type="entry name" value="CCP"/>
    <property type="match status" value="17"/>
</dbReference>
<feature type="domain" description="Sushi" evidence="16">
    <location>
        <begin position="1507"/>
        <end position="1566"/>
    </location>
</feature>
<feature type="domain" description="Sushi" evidence="16">
    <location>
        <begin position="46"/>
        <end position="104"/>
    </location>
</feature>
<feature type="transmembrane region" description="Helical" evidence="13">
    <location>
        <begin position="1853"/>
        <end position="1875"/>
    </location>
</feature>
<feature type="domain" description="Sushi" evidence="16">
    <location>
        <begin position="221"/>
        <end position="279"/>
    </location>
</feature>
<dbReference type="PANTHER" id="PTHR45656">
    <property type="entry name" value="PROTEIN CBR-CLEC-78"/>
    <property type="match status" value="1"/>
</dbReference>
<feature type="disulfide bond" evidence="12">
    <location>
        <begin position="981"/>
        <end position="1008"/>
    </location>
</feature>
<feature type="domain" description="Sushi" evidence="16">
    <location>
        <begin position="952"/>
        <end position="1010"/>
    </location>
</feature>
<keyword evidence="5" id="KW-0732">Signal</keyword>
<dbReference type="InterPro" id="IPR001881">
    <property type="entry name" value="EGF-like_Ca-bd_dom"/>
</dbReference>
<dbReference type="Pfam" id="PF00008">
    <property type="entry name" value="EGF"/>
    <property type="match status" value="1"/>
</dbReference>
<dbReference type="GeneID" id="109471793"/>
<evidence type="ECO:0000313" key="17">
    <source>
        <dbReference type="Proteomes" id="UP000515135"/>
    </source>
</evidence>
<keyword evidence="17" id="KW-1185">Reference proteome</keyword>
<feature type="disulfide bond" evidence="12">
    <location>
        <begin position="780"/>
        <end position="807"/>
    </location>
</feature>
<dbReference type="PROSITE" id="PS50026">
    <property type="entry name" value="EGF_3"/>
    <property type="match status" value="1"/>
</dbReference>
<evidence type="ECO:0000256" key="6">
    <source>
        <dbReference type="ARBA" id="ARBA00022737"/>
    </source>
</evidence>
<feature type="domain" description="Sushi" evidence="16">
    <location>
        <begin position="1"/>
        <end position="45"/>
    </location>
</feature>
<keyword evidence="9 11" id="KW-1015">Disulfide bond</keyword>
<organism evidence="17 18">
    <name type="scientific">Branchiostoma belcheri</name>
    <name type="common">Amphioxus</name>
    <dbReference type="NCBI Taxonomy" id="7741"/>
    <lineage>
        <taxon>Eukaryota</taxon>
        <taxon>Metazoa</taxon>
        <taxon>Chordata</taxon>
        <taxon>Cephalochordata</taxon>
        <taxon>Leptocardii</taxon>
        <taxon>Amphioxiformes</taxon>
        <taxon>Branchiostomatidae</taxon>
        <taxon>Branchiostoma</taxon>
    </lineage>
</organism>
<dbReference type="Pfam" id="PF00084">
    <property type="entry name" value="Sushi"/>
    <property type="match status" value="17"/>
</dbReference>
<feature type="domain" description="Sushi" evidence="16">
    <location>
        <begin position="164"/>
        <end position="220"/>
    </location>
</feature>
<evidence type="ECO:0000256" key="5">
    <source>
        <dbReference type="ARBA" id="ARBA00022729"/>
    </source>
</evidence>
<protein>
    <submittedName>
        <fullName evidence="18">CUB and sushi domain-containing protein 3-like</fullName>
    </submittedName>
</protein>
<dbReference type="Proteomes" id="UP000515135">
    <property type="component" value="Unplaced"/>
</dbReference>
<dbReference type="Gene3D" id="2.10.70.10">
    <property type="entry name" value="Complement Module, domain 1"/>
    <property type="match status" value="17"/>
</dbReference>
<dbReference type="GO" id="GO:0007155">
    <property type="term" value="P:cell adhesion"/>
    <property type="evidence" value="ECO:0007669"/>
    <property type="project" value="UniProtKB-KW"/>
</dbReference>
<dbReference type="CDD" id="cd00054">
    <property type="entry name" value="EGF_CA"/>
    <property type="match status" value="1"/>
</dbReference>
<feature type="domain" description="Sushi" evidence="16">
    <location>
        <begin position="751"/>
        <end position="809"/>
    </location>
</feature>
<feature type="domain" description="Sushi" evidence="16">
    <location>
        <begin position="1198"/>
        <end position="1259"/>
    </location>
</feature>
<proteinExistence type="predicted"/>
<dbReference type="Pfam" id="PF00092">
    <property type="entry name" value="VWA"/>
    <property type="match status" value="4"/>
</dbReference>
<feature type="disulfide bond" evidence="12">
    <location>
        <begin position="367"/>
        <end position="394"/>
    </location>
</feature>
<dbReference type="FunFam" id="2.10.70.10:FF:000064">
    <property type="entry name" value="Fibulin 7"/>
    <property type="match status" value="3"/>
</dbReference>
<keyword evidence="7" id="KW-0106">Calcium</keyword>
<feature type="domain" description="EGF-like" evidence="14">
    <location>
        <begin position="1258"/>
        <end position="1293"/>
    </location>
</feature>
<dbReference type="InterPro" id="IPR002035">
    <property type="entry name" value="VWF_A"/>
</dbReference>
<evidence type="ECO:0000256" key="1">
    <source>
        <dbReference type="ARBA" id="ARBA00004613"/>
    </source>
</evidence>
<dbReference type="InterPro" id="IPR036465">
    <property type="entry name" value="vWFA_dom_sf"/>
</dbReference>
<evidence type="ECO:0000256" key="11">
    <source>
        <dbReference type="PROSITE-ProRule" id="PRU00076"/>
    </source>
</evidence>
<feature type="domain" description="VWFA" evidence="15">
    <location>
        <begin position="397"/>
        <end position="578"/>
    </location>
</feature>
<keyword evidence="6" id="KW-0677">Repeat</keyword>
<comment type="caution">
    <text evidence="11">Lacks conserved residue(s) required for the propagation of feature annotation.</text>
</comment>
<evidence type="ECO:0000256" key="8">
    <source>
        <dbReference type="ARBA" id="ARBA00022889"/>
    </source>
</evidence>
<feature type="domain" description="VWFA" evidence="15">
    <location>
        <begin position="1328"/>
        <end position="1503"/>
    </location>
</feature>
<dbReference type="KEGG" id="bbel:109471793"/>